<keyword evidence="2" id="KW-1185">Reference proteome</keyword>
<name>A0A4Z0WEG2_9GAMM</name>
<organism evidence="1 2">
    <name type="scientific">Natronospirillum operosum</name>
    <dbReference type="NCBI Taxonomy" id="2759953"/>
    <lineage>
        <taxon>Bacteria</taxon>
        <taxon>Pseudomonadati</taxon>
        <taxon>Pseudomonadota</taxon>
        <taxon>Gammaproteobacteria</taxon>
        <taxon>Oceanospirillales</taxon>
        <taxon>Natronospirillaceae</taxon>
        <taxon>Natronospirillum</taxon>
    </lineage>
</organism>
<dbReference type="Proteomes" id="UP000297475">
    <property type="component" value="Unassembled WGS sequence"/>
</dbReference>
<accession>A0A4Z0WEG2</accession>
<dbReference type="RefSeq" id="WP_135483030.1">
    <property type="nucleotide sequence ID" value="NZ_SRMF01000003.1"/>
</dbReference>
<protein>
    <recommendedName>
        <fullName evidence="3">Anti-sigma factor</fullName>
    </recommendedName>
</protein>
<proteinExistence type="predicted"/>
<comment type="caution">
    <text evidence="1">The sequence shown here is derived from an EMBL/GenBank/DDBJ whole genome shotgun (WGS) entry which is preliminary data.</text>
</comment>
<dbReference type="EMBL" id="SRMF01000003">
    <property type="protein sequence ID" value="TGG93321.1"/>
    <property type="molecule type" value="Genomic_DNA"/>
</dbReference>
<evidence type="ECO:0000313" key="1">
    <source>
        <dbReference type="EMBL" id="TGG93321.1"/>
    </source>
</evidence>
<evidence type="ECO:0008006" key="3">
    <source>
        <dbReference type="Google" id="ProtNLM"/>
    </source>
</evidence>
<gene>
    <name evidence="1" type="ORF">E4656_09710</name>
</gene>
<sequence>MSGILRYSLPAVREHLARQYVAGDLHPLARRRMERLLASDASLQQAVEYWADTLYPLQQGLPEAKPPAFVWRRIEQAIDHARPAAQSADAGSSPSVPAGMLLFKWLAAVSTTIAVGLALLLLRPSEAPEIRNPAYLAPLSHRDTVTLVLYGFARTEQAAPELRLQWARTYHPRPEGELHLWAELAATGEWHYLGELPPDREQLPLAGRDWEVLTASRRLLVSRSNRPQDWTQVVMAGPCIQLYSEDTVDNQSSPASHAHSAGARASGGVRAAVAATAVGQRLGQ</sequence>
<dbReference type="OrthoDB" id="5298046at2"/>
<dbReference type="AlphaFoldDB" id="A0A4Z0WEG2"/>
<reference evidence="1 2" key="1">
    <citation type="submission" date="2019-04" db="EMBL/GenBank/DDBJ databases">
        <title>Natronospirillum operosus gen. nov., sp. nov., a haloalkaliphilic satellite isolated from decaying biomass of laboratory culture of cyanobacterium Geitlerinema sp. and proposal of Natronospirillaceae fam. nov. and Saccharospirillaceae fam. nov.</title>
        <authorList>
            <person name="Kevbrin V."/>
            <person name="Boltyanskaya Y."/>
            <person name="Koziaeva V."/>
            <person name="Grouzdev D.S."/>
            <person name="Park M."/>
            <person name="Cho J."/>
        </authorList>
    </citation>
    <scope>NUCLEOTIDE SEQUENCE [LARGE SCALE GENOMIC DNA]</scope>
    <source>
        <strain evidence="1 2">G-116</strain>
    </source>
</reference>
<evidence type="ECO:0000313" key="2">
    <source>
        <dbReference type="Proteomes" id="UP000297475"/>
    </source>
</evidence>